<organism evidence="2">
    <name type="scientific">Marseillevirus LCMAC103</name>
    <dbReference type="NCBI Taxonomy" id="2506604"/>
    <lineage>
        <taxon>Viruses</taxon>
        <taxon>Varidnaviria</taxon>
        <taxon>Bamfordvirae</taxon>
        <taxon>Nucleocytoviricota</taxon>
        <taxon>Megaviricetes</taxon>
        <taxon>Pimascovirales</taxon>
        <taxon>Pimascovirales incertae sedis</taxon>
        <taxon>Marseilleviridae</taxon>
    </lineage>
</organism>
<evidence type="ECO:0000256" key="1">
    <source>
        <dbReference type="SAM" id="MobiDB-lite"/>
    </source>
</evidence>
<evidence type="ECO:0000313" key="2">
    <source>
        <dbReference type="EMBL" id="QBK87053.1"/>
    </source>
</evidence>
<feature type="region of interest" description="Disordered" evidence="1">
    <location>
        <begin position="40"/>
        <end position="72"/>
    </location>
</feature>
<proteinExistence type="predicted"/>
<name>A0A481YUR7_9VIRU</name>
<sequence length="72" mass="7896">MERFDGEAQDFLFTRVRPNVRPECRDNVGDRVATSALREEYISPENANEEEPTGESEAKGNAVGEIAANPAA</sequence>
<dbReference type="EMBL" id="MK500341">
    <property type="protein sequence ID" value="QBK87053.1"/>
    <property type="molecule type" value="Genomic_DNA"/>
</dbReference>
<accession>A0A481YUR7</accession>
<reference evidence="2" key="1">
    <citation type="journal article" date="2019" name="MBio">
        <title>Virus Genomes from Deep Sea Sediments Expand the Ocean Megavirome and Support Independent Origins of Viral Gigantism.</title>
        <authorList>
            <person name="Backstrom D."/>
            <person name="Yutin N."/>
            <person name="Jorgensen S.L."/>
            <person name="Dharamshi J."/>
            <person name="Homa F."/>
            <person name="Zaremba-Niedwiedzka K."/>
            <person name="Spang A."/>
            <person name="Wolf Y.I."/>
            <person name="Koonin E.V."/>
            <person name="Ettema T.J."/>
        </authorList>
    </citation>
    <scope>NUCLEOTIDE SEQUENCE</scope>
</reference>
<gene>
    <name evidence="2" type="ORF">LCMAC103_03970</name>
</gene>
<protein>
    <submittedName>
        <fullName evidence="2">Uncharacterized protein</fullName>
    </submittedName>
</protein>